<feature type="compositionally biased region" description="Low complexity" evidence="1">
    <location>
        <begin position="18"/>
        <end position="37"/>
    </location>
</feature>
<keyword evidence="2" id="KW-0472">Membrane</keyword>
<sequence>MWPGEQPAAGGPDPRQPNPYQQPGYQQQPPYAGQRPASWNAPTVTAAPPPGRGPGGRTKLIAVVAAAAVVVAAAVTGAVLLGGNEEGRAEPGPTASSSASASAADDPRGGDDGPKPTVAGWRVVANPDDGIAFDVPSSWVPQSPTWVTYVAEDDDPEEKPLVAMNAPAVLEEKWCSADSDRDGWVDDTPLASAGTRGNNGARGTEEIARNDSAAWVYGAFAQPARDKVTTGPVTSFTTASGIKGSVATSRSSGVEKKGKCDVDGKATTFAFEAADGDLVSWSFFGAAGVGDEVPDATVRKILATVREFTPADS</sequence>
<accession>A0ABP9THM2</accession>
<name>A0ABP9THM2_9ACTN</name>
<evidence type="ECO:0000313" key="5">
    <source>
        <dbReference type="Proteomes" id="UP001499878"/>
    </source>
</evidence>
<keyword evidence="5" id="KW-1185">Reference proteome</keyword>
<proteinExistence type="predicted"/>
<comment type="caution">
    <text evidence="4">The sequence shown here is derived from an EMBL/GenBank/DDBJ whole genome shotgun (WGS) entry which is preliminary data.</text>
</comment>
<dbReference type="InterPro" id="IPR058330">
    <property type="entry name" value="DUF8017"/>
</dbReference>
<evidence type="ECO:0000313" key="4">
    <source>
        <dbReference type="EMBL" id="GAA5216369.1"/>
    </source>
</evidence>
<dbReference type="RefSeq" id="WP_345637336.1">
    <property type="nucleotide sequence ID" value="NZ_BAABJR010000025.1"/>
</dbReference>
<evidence type="ECO:0000259" key="3">
    <source>
        <dbReference type="Pfam" id="PF26056"/>
    </source>
</evidence>
<keyword evidence="2" id="KW-1133">Transmembrane helix</keyword>
<keyword evidence="2" id="KW-0812">Transmembrane</keyword>
<feature type="region of interest" description="Disordered" evidence="1">
    <location>
        <begin position="1"/>
        <end position="57"/>
    </location>
</feature>
<dbReference type="Pfam" id="PF26056">
    <property type="entry name" value="DUF8017"/>
    <property type="match status" value="1"/>
</dbReference>
<evidence type="ECO:0000256" key="1">
    <source>
        <dbReference type="SAM" id="MobiDB-lite"/>
    </source>
</evidence>
<feature type="region of interest" description="Disordered" evidence="1">
    <location>
        <begin position="84"/>
        <end position="118"/>
    </location>
</feature>
<dbReference type="EMBL" id="BAABJR010000025">
    <property type="protein sequence ID" value="GAA5216369.1"/>
    <property type="molecule type" value="Genomic_DNA"/>
</dbReference>
<feature type="compositionally biased region" description="Basic and acidic residues" evidence="1">
    <location>
        <begin position="105"/>
        <end position="114"/>
    </location>
</feature>
<gene>
    <name evidence="4" type="ORF">GCM10023323_69130</name>
</gene>
<evidence type="ECO:0000256" key="2">
    <source>
        <dbReference type="SAM" id="Phobius"/>
    </source>
</evidence>
<feature type="compositionally biased region" description="Low complexity" evidence="1">
    <location>
        <begin position="91"/>
        <end position="104"/>
    </location>
</feature>
<organism evidence="4 5">
    <name type="scientific">Streptomyces thinghirensis</name>
    <dbReference type="NCBI Taxonomy" id="551547"/>
    <lineage>
        <taxon>Bacteria</taxon>
        <taxon>Bacillati</taxon>
        <taxon>Actinomycetota</taxon>
        <taxon>Actinomycetes</taxon>
        <taxon>Kitasatosporales</taxon>
        <taxon>Streptomycetaceae</taxon>
        <taxon>Streptomyces</taxon>
    </lineage>
</organism>
<protein>
    <recommendedName>
        <fullName evidence="3">DUF8017 domain-containing protein</fullName>
    </recommendedName>
</protein>
<feature type="transmembrane region" description="Helical" evidence="2">
    <location>
        <begin position="60"/>
        <end position="81"/>
    </location>
</feature>
<feature type="domain" description="DUF8017" evidence="3">
    <location>
        <begin position="115"/>
        <end position="307"/>
    </location>
</feature>
<reference evidence="5" key="1">
    <citation type="journal article" date="2019" name="Int. J. Syst. Evol. Microbiol.">
        <title>The Global Catalogue of Microorganisms (GCM) 10K type strain sequencing project: providing services to taxonomists for standard genome sequencing and annotation.</title>
        <authorList>
            <consortium name="The Broad Institute Genomics Platform"/>
            <consortium name="The Broad Institute Genome Sequencing Center for Infectious Disease"/>
            <person name="Wu L."/>
            <person name="Ma J."/>
        </authorList>
    </citation>
    <scope>NUCLEOTIDE SEQUENCE [LARGE SCALE GENOMIC DNA]</scope>
    <source>
        <strain evidence="5">JCM 18306</strain>
    </source>
</reference>
<dbReference type="Proteomes" id="UP001499878">
    <property type="component" value="Unassembled WGS sequence"/>
</dbReference>